<reference evidence="2" key="1">
    <citation type="submission" date="2014-09" db="EMBL/GenBank/DDBJ databases">
        <authorList>
            <person name="Magalhaes I.L.F."/>
            <person name="Oliveira U."/>
            <person name="Santos F.R."/>
            <person name="Vidigal T.H.D.A."/>
            <person name="Brescovit A.D."/>
            <person name="Santos A.J."/>
        </authorList>
    </citation>
    <scope>NUCLEOTIDE SEQUENCE</scope>
    <source>
        <tissue evidence="2">Shoot tissue taken approximately 20 cm above the soil surface</tissue>
    </source>
</reference>
<protein>
    <submittedName>
        <fullName evidence="2">Uncharacterized protein</fullName>
    </submittedName>
</protein>
<keyword evidence="1" id="KW-0732">Signal</keyword>
<feature type="chain" id="PRO_5002061794" evidence="1">
    <location>
        <begin position="25"/>
        <end position="48"/>
    </location>
</feature>
<feature type="signal peptide" evidence="1">
    <location>
        <begin position="1"/>
        <end position="24"/>
    </location>
</feature>
<organism evidence="2">
    <name type="scientific">Arundo donax</name>
    <name type="common">Giant reed</name>
    <name type="synonym">Donax arundinaceus</name>
    <dbReference type="NCBI Taxonomy" id="35708"/>
    <lineage>
        <taxon>Eukaryota</taxon>
        <taxon>Viridiplantae</taxon>
        <taxon>Streptophyta</taxon>
        <taxon>Embryophyta</taxon>
        <taxon>Tracheophyta</taxon>
        <taxon>Spermatophyta</taxon>
        <taxon>Magnoliopsida</taxon>
        <taxon>Liliopsida</taxon>
        <taxon>Poales</taxon>
        <taxon>Poaceae</taxon>
        <taxon>PACMAD clade</taxon>
        <taxon>Arundinoideae</taxon>
        <taxon>Arundineae</taxon>
        <taxon>Arundo</taxon>
    </lineage>
</organism>
<dbReference type="EMBL" id="GBRH01200971">
    <property type="protein sequence ID" value="JAD96924.1"/>
    <property type="molecule type" value="Transcribed_RNA"/>
</dbReference>
<name>A0A0A9E806_ARUDO</name>
<proteinExistence type="predicted"/>
<accession>A0A0A9E806</accession>
<dbReference type="AlphaFoldDB" id="A0A0A9E806"/>
<reference evidence="2" key="2">
    <citation type="journal article" date="2015" name="Data Brief">
        <title>Shoot transcriptome of the giant reed, Arundo donax.</title>
        <authorList>
            <person name="Barrero R.A."/>
            <person name="Guerrero F.D."/>
            <person name="Moolhuijzen P."/>
            <person name="Goolsby J.A."/>
            <person name="Tidwell J."/>
            <person name="Bellgard S.E."/>
            <person name="Bellgard M.I."/>
        </authorList>
    </citation>
    <scope>NUCLEOTIDE SEQUENCE</scope>
    <source>
        <tissue evidence="2">Shoot tissue taken approximately 20 cm above the soil surface</tissue>
    </source>
</reference>
<evidence type="ECO:0000313" key="2">
    <source>
        <dbReference type="EMBL" id="JAD96924.1"/>
    </source>
</evidence>
<evidence type="ECO:0000256" key="1">
    <source>
        <dbReference type="SAM" id="SignalP"/>
    </source>
</evidence>
<sequence>MCMKLMFLAICCFLRFIHILMVYAQNEHSLVCWGGSRKDIAWVDILKL</sequence>